<proteinExistence type="predicted"/>
<dbReference type="Proteomes" id="UP001239994">
    <property type="component" value="Unassembled WGS sequence"/>
</dbReference>
<dbReference type="AlphaFoldDB" id="A0AAD8YNP7"/>
<keyword evidence="3" id="KW-1185">Reference proteome</keyword>
<comment type="caution">
    <text evidence="2">The sequence shown here is derived from an EMBL/GenBank/DDBJ whole genome shotgun (WGS) entry which is preliminary data.</text>
</comment>
<protein>
    <submittedName>
        <fullName evidence="2">Uncharacterized protein</fullName>
    </submittedName>
</protein>
<organism evidence="2 3">
    <name type="scientific">Electrophorus voltai</name>
    <dbReference type="NCBI Taxonomy" id="2609070"/>
    <lineage>
        <taxon>Eukaryota</taxon>
        <taxon>Metazoa</taxon>
        <taxon>Chordata</taxon>
        <taxon>Craniata</taxon>
        <taxon>Vertebrata</taxon>
        <taxon>Euteleostomi</taxon>
        <taxon>Actinopterygii</taxon>
        <taxon>Neopterygii</taxon>
        <taxon>Teleostei</taxon>
        <taxon>Ostariophysi</taxon>
        <taxon>Gymnotiformes</taxon>
        <taxon>Gymnotoidei</taxon>
        <taxon>Gymnotidae</taxon>
        <taxon>Electrophorus</taxon>
    </lineage>
</organism>
<feature type="compositionally biased region" description="Basic residues" evidence="1">
    <location>
        <begin position="56"/>
        <end position="66"/>
    </location>
</feature>
<evidence type="ECO:0000313" key="3">
    <source>
        <dbReference type="Proteomes" id="UP001239994"/>
    </source>
</evidence>
<reference evidence="2" key="1">
    <citation type="submission" date="2023-03" db="EMBL/GenBank/DDBJ databases">
        <title>Electrophorus voltai genome.</title>
        <authorList>
            <person name="Bian C."/>
        </authorList>
    </citation>
    <scope>NUCLEOTIDE SEQUENCE</scope>
    <source>
        <strain evidence="2">CB-2022</strain>
        <tissue evidence="2">Muscle</tissue>
    </source>
</reference>
<feature type="region of interest" description="Disordered" evidence="1">
    <location>
        <begin position="1"/>
        <end position="196"/>
    </location>
</feature>
<name>A0AAD8YNP7_9TELE</name>
<feature type="compositionally biased region" description="Low complexity" evidence="1">
    <location>
        <begin position="67"/>
        <end position="77"/>
    </location>
</feature>
<gene>
    <name evidence="2" type="ORF">P4O66_004492</name>
</gene>
<sequence>MSPPGARLPASPGRIPLVRTSSKPAARRRPRHRAGLDPAGALTADAPSQPREGGKGKRRGQRRVTRRGVPTRTVAGGDPREGPGARPESPPQHRSPPLARPAVRRGAWRCPDGTLARPRVPGPAPDRPRGRQGGERGTVGTTRGKRHRAPRFQAGGGTARRRDGRSPSRGSVPAPLRTPARPTQPLEPILIPKLRI</sequence>
<accession>A0AAD8YNP7</accession>
<dbReference type="EMBL" id="JAROKS010000759">
    <property type="protein sequence ID" value="KAK1784011.1"/>
    <property type="molecule type" value="Genomic_DNA"/>
</dbReference>
<evidence type="ECO:0000256" key="1">
    <source>
        <dbReference type="SAM" id="MobiDB-lite"/>
    </source>
</evidence>
<evidence type="ECO:0000313" key="2">
    <source>
        <dbReference type="EMBL" id="KAK1784011.1"/>
    </source>
</evidence>